<name>A0ABW6MCY0_9ACTN</name>
<dbReference type="RefSeq" id="WP_388112990.1">
    <property type="nucleotide sequence ID" value="NZ_JBIAHM010000015.1"/>
</dbReference>
<evidence type="ECO:0000313" key="1">
    <source>
        <dbReference type="EMBL" id="MFE9603994.1"/>
    </source>
</evidence>
<dbReference type="Proteomes" id="UP001601303">
    <property type="component" value="Unassembled WGS sequence"/>
</dbReference>
<proteinExistence type="predicted"/>
<comment type="caution">
    <text evidence="1">The sequence shown here is derived from an EMBL/GenBank/DDBJ whole genome shotgun (WGS) entry which is preliminary data.</text>
</comment>
<protein>
    <submittedName>
        <fullName evidence="1">Uncharacterized protein</fullName>
    </submittedName>
</protein>
<accession>A0ABW6MCY0</accession>
<evidence type="ECO:0000313" key="2">
    <source>
        <dbReference type="Proteomes" id="UP001601303"/>
    </source>
</evidence>
<dbReference type="EMBL" id="JBIAHM010000015">
    <property type="protein sequence ID" value="MFE9603994.1"/>
    <property type="molecule type" value="Genomic_DNA"/>
</dbReference>
<reference evidence="1 2" key="1">
    <citation type="submission" date="2024-10" db="EMBL/GenBank/DDBJ databases">
        <title>The Natural Products Discovery Center: Release of the First 8490 Sequenced Strains for Exploring Actinobacteria Biosynthetic Diversity.</title>
        <authorList>
            <person name="Kalkreuter E."/>
            <person name="Kautsar S.A."/>
            <person name="Yang D."/>
            <person name="Bader C.D."/>
            <person name="Teijaro C.N."/>
            <person name="Fluegel L."/>
            <person name="Davis C.M."/>
            <person name="Simpson J.R."/>
            <person name="Lauterbach L."/>
            <person name="Steele A.D."/>
            <person name="Gui C."/>
            <person name="Meng S."/>
            <person name="Li G."/>
            <person name="Viehrig K."/>
            <person name="Ye F."/>
            <person name="Su P."/>
            <person name="Kiefer A.F."/>
            <person name="Nichols A."/>
            <person name="Cepeda A.J."/>
            <person name="Yan W."/>
            <person name="Fan B."/>
            <person name="Jiang Y."/>
            <person name="Adhikari A."/>
            <person name="Zheng C.-J."/>
            <person name="Schuster L."/>
            <person name="Cowan T.M."/>
            <person name="Smanski M.J."/>
            <person name="Chevrette M.G."/>
            <person name="De Carvalho L.P.S."/>
            <person name="Shen B."/>
        </authorList>
    </citation>
    <scope>NUCLEOTIDE SEQUENCE [LARGE SCALE GENOMIC DNA]</scope>
    <source>
        <strain evidence="1 2">NPDC006488</strain>
    </source>
</reference>
<sequence>MRKAYSGEIYEAALAGISNDRAHGLDSCVPGQRKMNALLALGLFNRGEDGAPPAKWLLSTLTWYTITVSPRWNQLVFISDAPDNVTRYLVPHGDSTPRLPGMRLRAMYDYRTYALEHVPTGAQLVVTSRLDGKLQGVREVSHFDFRTLDDPLDSVEERQLADIPPMCDAAQTLLAGMAARMSMADPKGRWATGNWYWDPLRRDDGRGRDGDSDPQRKLWGAEDEWEAQWTGLPYPGDVAAALTDPMVGISGARLAKTKRVYHVDFGDSVLKIHI</sequence>
<organism evidence="1 2">
    <name type="scientific">Streptomyces hokutonensis</name>
    <dbReference type="NCBI Taxonomy" id="1306990"/>
    <lineage>
        <taxon>Bacteria</taxon>
        <taxon>Bacillati</taxon>
        <taxon>Actinomycetota</taxon>
        <taxon>Actinomycetes</taxon>
        <taxon>Kitasatosporales</taxon>
        <taxon>Streptomycetaceae</taxon>
        <taxon>Streptomyces</taxon>
    </lineage>
</organism>
<keyword evidence="2" id="KW-1185">Reference proteome</keyword>
<gene>
    <name evidence="1" type="ORF">ACFYNQ_36200</name>
</gene>